<reference evidence="2 3" key="1">
    <citation type="journal article" date="2015" name="Genome Biol. Evol.">
        <title>Phylogenomic analyses indicate that early fungi evolved digesting cell walls of algal ancestors of land plants.</title>
        <authorList>
            <person name="Chang Y."/>
            <person name="Wang S."/>
            <person name="Sekimoto S."/>
            <person name="Aerts A.L."/>
            <person name="Choi C."/>
            <person name="Clum A."/>
            <person name="LaButti K.M."/>
            <person name="Lindquist E.A."/>
            <person name="Yee Ngan C."/>
            <person name="Ohm R.A."/>
            <person name="Salamov A.A."/>
            <person name="Grigoriev I.V."/>
            <person name="Spatafora J.W."/>
            <person name="Berbee M.L."/>
        </authorList>
    </citation>
    <scope>NUCLEOTIDE SEQUENCE [LARGE SCALE GENOMIC DNA]</scope>
    <source>
        <strain evidence="2 3">NRRL 28638</strain>
    </source>
</reference>
<feature type="chain" id="PRO_5007294681" description="Secreted protein" evidence="1">
    <location>
        <begin position="19"/>
        <end position="111"/>
    </location>
</feature>
<evidence type="ECO:0000256" key="1">
    <source>
        <dbReference type="SAM" id="SignalP"/>
    </source>
</evidence>
<protein>
    <recommendedName>
        <fullName evidence="4">Secreted protein</fullName>
    </recommendedName>
</protein>
<dbReference type="EMBL" id="KQ964449">
    <property type="protein sequence ID" value="KXN72672.1"/>
    <property type="molecule type" value="Genomic_DNA"/>
</dbReference>
<keyword evidence="1" id="KW-0732">Signal</keyword>
<proteinExistence type="predicted"/>
<evidence type="ECO:0000313" key="3">
    <source>
        <dbReference type="Proteomes" id="UP000070444"/>
    </source>
</evidence>
<organism evidence="2 3">
    <name type="scientific">Conidiobolus coronatus (strain ATCC 28846 / CBS 209.66 / NRRL 28638)</name>
    <name type="common">Delacroixia coronata</name>
    <dbReference type="NCBI Taxonomy" id="796925"/>
    <lineage>
        <taxon>Eukaryota</taxon>
        <taxon>Fungi</taxon>
        <taxon>Fungi incertae sedis</taxon>
        <taxon>Zoopagomycota</taxon>
        <taxon>Entomophthoromycotina</taxon>
        <taxon>Entomophthoromycetes</taxon>
        <taxon>Entomophthorales</taxon>
        <taxon>Ancylistaceae</taxon>
        <taxon>Conidiobolus</taxon>
    </lineage>
</organism>
<dbReference type="AlphaFoldDB" id="A0A137PCH3"/>
<dbReference type="Proteomes" id="UP000070444">
    <property type="component" value="Unassembled WGS sequence"/>
</dbReference>
<keyword evidence="3" id="KW-1185">Reference proteome</keyword>
<feature type="signal peptide" evidence="1">
    <location>
        <begin position="1"/>
        <end position="18"/>
    </location>
</feature>
<sequence length="111" mass="12750">MLFKFVLALVSLTQLTSAEYCNKYGQKKELRARLEPAYGYRAYVNCQNTDKNGCFLNVKDPYDGFYGSKCNQEGSKPGDRTTRYKCNDSKAIRDFQDSAQKNGWNCARMDQ</sequence>
<accession>A0A137PCH3</accession>
<evidence type="ECO:0008006" key="4">
    <source>
        <dbReference type="Google" id="ProtNLM"/>
    </source>
</evidence>
<name>A0A137PCH3_CONC2</name>
<evidence type="ECO:0000313" key="2">
    <source>
        <dbReference type="EMBL" id="KXN72672.1"/>
    </source>
</evidence>
<gene>
    <name evidence="2" type="ORF">CONCODRAFT_168460</name>
</gene>